<keyword evidence="11" id="KW-1185">Reference proteome</keyword>
<protein>
    <recommendedName>
        <fullName evidence="8">CASP-like protein</fullName>
    </recommendedName>
</protein>
<organism evidence="10 11">
    <name type="scientific">Rubus argutus</name>
    <name type="common">Southern blackberry</name>
    <dbReference type="NCBI Taxonomy" id="59490"/>
    <lineage>
        <taxon>Eukaryota</taxon>
        <taxon>Viridiplantae</taxon>
        <taxon>Streptophyta</taxon>
        <taxon>Embryophyta</taxon>
        <taxon>Tracheophyta</taxon>
        <taxon>Spermatophyta</taxon>
        <taxon>Magnoliopsida</taxon>
        <taxon>eudicotyledons</taxon>
        <taxon>Gunneridae</taxon>
        <taxon>Pentapetalae</taxon>
        <taxon>rosids</taxon>
        <taxon>fabids</taxon>
        <taxon>Rosales</taxon>
        <taxon>Rosaceae</taxon>
        <taxon>Rosoideae</taxon>
        <taxon>Rosoideae incertae sedis</taxon>
        <taxon>Rubus</taxon>
    </lineage>
</organism>
<keyword evidence="6 8" id="KW-1133">Transmembrane helix</keyword>
<reference evidence="10 11" key="1">
    <citation type="journal article" date="2023" name="G3 (Bethesda)">
        <title>A chromosome-length genome assembly and annotation of blackberry (Rubus argutus, cv. 'Hillquist').</title>
        <authorList>
            <person name="Bruna T."/>
            <person name="Aryal R."/>
            <person name="Dudchenko O."/>
            <person name="Sargent D.J."/>
            <person name="Mead D."/>
            <person name="Buti M."/>
            <person name="Cavallini A."/>
            <person name="Hytonen T."/>
            <person name="Andres J."/>
            <person name="Pham M."/>
            <person name="Weisz D."/>
            <person name="Mascagni F."/>
            <person name="Usai G."/>
            <person name="Natali L."/>
            <person name="Bassil N."/>
            <person name="Fernandez G.E."/>
            <person name="Lomsadze A."/>
            <person name="Armour M."/>
            <person name="Olukolu B."/>
            <person name="Poorten T."/>
            <person name="Britton C."/>
            <person name="Davik J."/>
            <person name="Ashrafi H."/>
            <person name="Aiden E.L."/>
            <person name="Borodovsky M."/>
            <person name="Worthington M."/>
        </authorList>
    </citation>
    <scope>NUCLEOTIDE SEQUENCE [LARGE SCALE GENOMIC DNA]</scope>
    <source>
        <strain evidence="10">PI 553951</strain>
    </source>
</reference>
<dbReference type="InterPro" id="IPR006459">
    <property type="entry name" value="CASP/CASPL"/>
</dbReference>
<comment type="subunit">
    <text evidence="3 8">Homodimer and heterodimers.</text>
</comment>
<keyword evidence="4 8" id="KW-1003">Cell membrane</keyword>
<evidence type="ECO:0000313" key="11">
    <source>
        <dbReference type="Proteomes" id="UP001457282"/>
    </source>
</evidence>
<dbReference type="PANTHER" id="PTHR33573:SF30">
    <property type="entry name" value="CASP-LIKE PROTEIN 2C1-RELATED"/>
    <property type="match status" value="1"/>
</dbReference>
<feature type="transmembrane region" description="Helical" evidence="8">
    <location>
        <begin position="146"/>
        <end position="170"/>
    </location>
</feature>
<evidence type="ECO:0000256" key="5">
    <source>
        <dbReference type="ARBA" id="ARBA00022692"/>
    </source>
</evidence>
<comment type="similarity">
    <text evidence="2 8">Belongs to the Casparian strip membrane proteins (CASP) family.</text>
</comment>
<keyword evidence="5 8" id="KW-0812">Transmembrane</keyword>
<comment type="caution">
    <text evidence="10">The sequence shown here is derived from an EMBL/GenBank/DDBJ whole genome shotgun (WGS) entry which is preliminary data.</text>
</comment>
<evidence type="ECO:0000256" key="1">
    <source>
        <dbReference type="ARBA" id="ARBA00004651"/>
    </source>
</evidence>
<name>A0AAW1VPN9_RUBAR</name>
<dbReference type="EMBL" id="JBEDUW010000150">
    <property type="protein sequence ID" value="KAK9905324.1"/>
    <property type="molecule type" value="Genomic_DNA"/>
</dbReference>
<dbReference type="GO" id="GO:0005886">
    <property type="term" value="C:plasma membrane"/>
    <property type="evidence" value="ECO:0007669"/>
    <property type="project" value="UniProtKB-SubCell"/>
</dbReference>
<sequence>MKNHMEKTEAFLRLSSVLLLVLTALLIGLDHQTKFVFFAYRKASYDNVRALVVLVYVDAVVAGYNLLRLFGQCSSTPAAWVKANPNGSNINLAWLSLLLDQMAVYVAFGANSAAFQASVLGITGIPDFQWMKLCNKYTKFCIQMGGALMCGYVACLLLISISFITAFNLFRQYSPKRFLLLKSISD</sequence>
<dbReference type="AlphaFoldDB" id="A0AAW1VPN9"/>
<evidence type="ECO:0000256" key="2">
    <source>
        <dbReference type="ARBA" id="ARBA00007651"/>
    </source>
</evidence>
<evidence type="ECO:0000256" key="6">
    <source>
        <dbReference type="ARBA" id="ARBA00022989"/>
    </source>
</evidence>
<evidence type="ECO:0000313" key="10">
    <source>
        <dbReference type="EMBL" id="KAK9905324.1"/>
    </source>
</evidence>
<dbReference type="PANTHER" id="PTHR33573">
    <property type="entry name" value="CASP-LIKE PROTEIN 4A4"/>
    <property type="match status" value="1"/>
</dbReference>
<evidence type="ECO:0000256" key="7">
    <source>
        <dbReference type="ARBA" id="ARBA00023136"/>
    </source>
</evidence>
<evidence type="ECO:0000256" key="3">
    <source>
        <dbReference type="ARBA" id="ARBA00011489"/>
    </source>
</evidence>
<dbReference type="Proteomes" id="UP001457282">
    <property type="component" value="Unassembled WGS sequence"/>
</dbReference>
<feature type="transmembrane region" description="Helical" evidence="8">
    <location>
        <begin position="12"/>
        <end position="29"/>
    </location>
</feature>
<gene>
    <name evidence="10" type="ORF">M0R45_000296</name>
</gene>
<evidence type="ECO:0000256" key="8">
    <source>
        <dbReference type="RuleBase" id="RU361233"/>
    </source>
</evidence>
<evidence type="ECO:0000256" key="4">
    <source>
        <dbReference type="ARBA" id="ARBA00022475"/>
    </source>
</evidence>
<feature type="transmembrane region" description="Helical" evidence="8">
    <location>
        <begin position="102"/>
        <end position="125"/>
    </location>
</feature>
<proteinExistence type="inferred from homology"/>
<evidence type="ECO:0000259" key="9">
    <source>
        <dbReference type="Pfam" id="PF04535"/>
    </source>
</evidence>
<feature type="transmembrane region" description="Helical" evidence="8">
    <location>
        <begin position="50"/>
        <end position="67"/>
    </location>
</feature>
<dbReference type="NCBIfam" id="TIGR01569">
    <property type="entry name" value="A_tha_TIGR01569"/>
    <property type="match status" value="1"/>
</dbReference>
<comment type="subcellular location">
    <subcellularLocation>
        <location evidence="1 8">Cell membrane</location>
        <topology evidence="1 8">Multi-pass membrane protein</topology>
    </subcellularLocation>
</comment>
<dbReference type="Pfam" id="PF04535">
    <property type="entry name" value="CASP_dom"/>
    <property type="match status" value="1"/>
</dbReference>
<dbReference type="InterPro" id="IPR006702">
    <property type="entry name" value="CASP_dom"/>
</dbReference>
<accession>A0AAW1VPN9</accession>
<feature type="domain" description="Casparian strip membrane protein" evidence="9">
    <location>
        <begin position="4"/>
        <end position="157"/>
    </location>
</feature>
<keyword evidence="7 8" id="KW-0472">Membrane</keyword>